<gene>
    <name evidence="6" type="ORF">AAW51_2398</name>
</gene>
<dbReference type="Pfam" id="PF00126">
    <property type="entry name" value="HTH_1"/>
    <property type="match status" value="1"/>
</dbReference>
<evidence type="ECO:0000259" key="5">
    <source>
        <dbReference type="PROSITE" id="PS50931"/>
    </source>
</evidence>
<organism evidence="6 7">
    <name type="scientific">Caldimonas brevitalea</name>
    <dbReference type="NCBI Taxonomy" id="413882"/>
    <lineage>
        <taxon>Bacteria</taxon>
        <taxon>Pseudomonadati</taxon>
        <taxon>Pseudomonadota</taxon>
        <taxon>Betaproteobacteria</taxon>
        <taxon>Burkholderiales</taxon>
        <taxon>Sphaerotilaceae</taxon>
        <taxon>Caldimonas</taxon>
    </lineage>
</organism>
<sequence length="313" mass="34584">MNDRLNGIHVFVASVEAGSFSLAADRLHLTRSAVAKTIARMEERLGTRLFHRTTRSQSLTEHGQAFYERCVRALGELEAAEAELDSGRREPSGRLRVSAPVLFGRHCVAPLLLPLAARHPKLEIEMSFNDRVVDLVEEGFDLGVRIGPLADSTTLASRLLGVQRMGICASPAYLARHGRPTGVDDLSAHTGILYSRPGGDKPWRIEDEQGRLREIRVQARVRLDDLQAIADAAVAGVGLTWLPCWMMAPYLRSGQLELVFDSRRVLSAEVQAVWPRSRYLSAKTRLAIDTLVEHIPQRLSPAPGSDVLTCIDK</sequence>
<dbReference type="SUPFAM" id="SSF53850">
    <property type="entry name" value="Periplasmic binding protein-like II"/>
    <property type="match status" value="1"/>
</dbReference>
<dbReference type="CDD" id="cd08475">
    <property type="entry name" value="PBP2_CrgA_like_6"/>
    <property type="match status" value="1"/>
</dbReference>
<dbReference type="EMBL" id="CP011371">
    <property type="protein sequence ID" value="AKJ29089.1"/>
    <property type="molecule type" value="Genomic_DNA"/>
</dbReference>
<evidence type="ECO:0000256" key="2">
    <source>
        <dbReference type="ARBA" id="ARBA00023015"/>
    </source>
</evidence>
<dbReference type="PROSITE" id="PS50931">
    <property type="entry name" value="HTH_LYSR"/>
    <property type="match status" value="1"/>
</dbReference>
<keyword evidence="7" id="KW-1185">Reference proteome</keyword>
<dbReference type="OrthoDB" id="9110639at2"/>
<dbReference type="AlphaFoldDB" id="A0A0G3BI24"/>
<proteinExistence type="inferred from homology"/>
<evidence type="ECO:0000256" key="3">
    <source>
        <dbReference type="ARBA" id="ARBA00023125"/>
    </source>
</evidence>
<dbReference type="InterPro" id="IPR005119">
    <property type="entry name" value="LysR_subst-bd"/>
</dbReference>
<dbReference type="InterPro" id="IPR058163">
    <property type="entry name" value="LysR-type_TF_proteobact-type"/>
</dbReference>
<dbReference type="RefSeq" id="WP_047194810.1">
    <property type="nucleotide sequence ID" value="NZ_CP011371.1"/>
</dbReference>
<dbReference type="GO" id="GO:0003677">
    <property type="term" value="F:DNA binding"/>
    <property type="evidence" value="ECO:0007669"/>
    <property type="project" value="UniProtKB-KW"/>
</dbReference>
<dbReference type="Pfam" id="PF03466">
    <property type="entry name" value="LysR_substrate"/>
    <property type="match status" value="1"/>
</dbReference>
<comment type="similarity">
    <text evidence="1">Belongs to the LysR transcriptional regulatory family.</text>
</comment>
<dbReference type="STRING" id="413882.AAW51_2398"/>
<dbReference type="InterPro" id="IPR036390">
    <property type="entry name" value="WH_DNA-bd_sf"/>
</dbReference>
<dbReference type="InterPro" id="IPR000847">
    <property type="entry name" value="LysR_HTH_N"/>
</dbReference>
<protein>
    <submittedName>
        <fullName evidence="6">LysR family transcriptional regulator</fullName>
    </submittedName>
</protein>
<reference evidence="6 7" key="1">
    <citation type="submission" date="2015-05" db="EMBL/GenBank/DDBJ databases">
        <authorList>
            <person name="Tang B."/>
            <person name="Yu Y."/>
        </authorList>
    </citation>
    <scope>NUCLEOTIDE SEQUENCE [LARGE SCALE GENOMIC DNA]</scope>
    <source>
        <strain evidence="6 7">DSM 7029</strain>
    </source>
</reference>
<dbReference type="Gene3D" id="3.40.190.290">
    <property type="match status" value="1"/>
</dbReference>
<keyword evidence="2" id="KW-0805">Transcription regulation</keyword>
<dbReference type="Gene3D" id="1.10.10.10">
    <property type="entry name" value="Winged helix-like DNA-binding domain superfamily/Winged helix DNA-binding domain"/>
    <property type="match status" value="1"/>
</dbReference>
<dbReference type="PRINTS" id="PR00039">
    <property type="entry name" value="HTHLYSR"/>
</dbReference>
<dbReference type="PANTHER" id="PTHR30537:SF5">
    <property type="entry name" value="HTH-TYPE TRANSCRIPTIONAL ACTIVATOR TTDR-RELATED"/>
    <property type="match status" value="1"/>
</dbReference>
<dbReference type="KEGG" id="pbh:AAW51_2398"/>
<keyword evidence="3" id="KW-0238">DNA-binding</keyword>
<evidence type="ECO:0000256" key="1">
    <source>
        <dbReference type="ARBA" id="ARBA00009437"/>
    </source>
</evidence>
<dbReference type="PATRIC" id="fig|413882.6.peg.2510"/>
<dbReference type="PANTHER" id="PTHR30537">
    <property type="entry name" value="HTH-TYPE TRANSCRIPTIONAL REGULATOR"/>
    <property type="match status" value="1"/>
</dbReference>
<dbReference type="Proteomes" id="UP000035352">
    <property type="component" value="Chromosome"/>
</dbReference>
<keyword evidence="4" id="KW-0804">Transcription</keyword>
<dbReference type="GO" id="GO:0003700">
    <property type="term" value="F:DNA-binding transcription factor activity"/>
    <property type="evidence" value="ECO:0007669"/>
    <property type="project" value="InterPro"/>
</dbReference>
<evidence type="ECO:0000313" key="7">
    <source>
        <dbReference type="Proteomes" id="UP000035352"/>
    </source>
</evidence>
<evidence type="ECO:0000256" key="4">
    <source>
        <dbReference type="ARBA" id="ARBA00023163"/>
    </source>
</evidence>
<dbReference type="FunFam" id="1.10.10.10:FF:000001">
    <property type="entry name" value="LysR family transcriptional regulator"/>
    <property type="match status" value="1"/>
</dbReference>
<dbReference type="InterPro" id="IPR036388">
    <property type="entry name" value="WH-like_DNA-bd_sf"/>
</dbReference>
<accession>A0A0G3BI24</accession>
<name>A0A0G3BI24_9BURK</name>
<feature type="domain" description="HTH lysR-type" evidence="5">
    <location>
        <begin position="1"/>
        <end position="60"/>
    </location>
</feature>
<dbReference type="SUPFAM" id="SSF46785">
    <property type="entry name" value="Winged helix' DNA-binding domain"/>
    <property type="match status" value="1"/>
</dbReference>
<evidence type="ECO:0000313" key="6">
    <source>
        <dbReference type="EMBL" id="AKJ29089.1"/>
    </source>
</evidence>